<protein>
    <submittedName>
        <fullName evidence="1">Uncharacterized protein</fullName>
    </submittedName>
</protein>
<evidence type="ECO:0000313" key="2">
    <source>
        <dbReference type="Proteomes" id="UP000886653"/>
    </source>
</evidence>
<proteinExistence type="predicted"/>
<dbReference type="AlphaFoldDB" id="A0A9P6TGN6"/>
<reference evidence="1" key="1">
    <citation type="submission" date="2013-11" db="EMBL/GenBank/DDBJ databases">
        <title>Genome sequence of the fusiform rust pathogen reveals effectors for host alternation and coevolution with pine.</title>
        <authorList>
            <consortium name="DOE Joint Genome Institute"/>
            <person name="Smith K."/>
            <person name="Pendleton A."/>
            <person name="Kubisiak T."/>
            <person name="Anderson C."/>
            <person name="Salamov A."/>
            <person name="Aerts A."/>
            <person name="Riley R."/>
            <person name="Clum A."/>
            <person name="Lindquist E."/>
            <person name="Ence D."/>
            <person name="Campbell M."/>
            <person name="Kronenberg Z."/>
            <person name="Feau N."/>
            <person name="Dhillon B."/>
            <person name="Hamelin R."/>
            <person name="Burleigh J."/>
            <person name="Smith J."/>
            <person name="Yandell M."/>
            <person name="Nelson C."/>
            <person name="Grigoriev I."/>
            <person name="Davis J."/>
        </authorList>
    </citation>
    <scope>NUCLEOTIDE SEQUENCE</scope>
    <source>
        <strain evidence="1">G11</strain>
    </source>
</reference>
<name>A0A9P6TGN6_9BASI</name>
<evidence type="ECO:0000313" key="1">
    <source>
        <dbReference type="EMBL" id="KAG0150925.1"/>
    </source>
</evidence>
<gene>
    <name evidence="1" type="ORF">CROQUDRAFT_87377</name>
</gene>
<organism evidence="1 2">
    <name type="scientific">Cronartium quercuum f. sp. fusiforme G11</name>
    <dbReference type="NCBI Taxonomy" id="708437"/>
    <lineage>
        <taxon>Eukaryota</taxon>
        <taxon>Fungi</taxon>
        <taxon>Dikarya</taxon>
        <taxon>Basidiomycota</taxon>
        <taxon>Pucciniomycotina</taxon>
        <taxon>Pucciniomycetes</taxon>
        <taxon>Pucciniales</taxon>
        <taxon>Coleosporiaceae</taxon>
        <taxon>Cronartium</taxon>
    </lineage>
</organism>
<dbReference type="EMBL" id="MU167216">
    <property type="protein sequence ID" value="KAG0150925.1"/>
    <property type="molecule type" value="Genomic_DNA"/>
</dbReference>
<dbReference type="Proteomes" id="UP000886653">
    <property type="component" value="Unassembled WGS sequence"/>
</dbReference>
<keyword evidence="2" id="KW-1185">Reference proteome</keyword>
<sequence>MTIDLYCTPRHEGISLNETAAKAAQQATKAEERNTHVPMSLISLVQVTWKSLSIPSSERQQSFNFEQAIAHSMSICTDSNCLGAKVKMEKLRTDTHIADVSFDDLKIFPYLAQYNLDTESSAPTQFASTIITVAQTRELKLRAASLSAFDRLAGADQFGSEGCCEKIVFGALALLTAVLAPESAAEASVPWSLQAREWW</sequence>
<comment type="caution">
    <text evidence="1">The sequence shown here is derived from an EMBL/GenBank/DDBJ whole genome shotgun (WGS) entry which is preliminary data.</text>
</comment>
<accession>A0A9P6TGN6</accession>